<keyword evidence="3" id="KW-0479">Metal-binding</keyword>
<dbReference type="Pfam" id="PF18998">
    <property type="entry name" value="Flg_new_2"/>
    <property type="match status" value="2"/>
</dbReference>
<organism evidence="7">
    <name type="scientific">hydrothermal vent metagenome</name>
    <dbReference type="NCBI Taxonomy" id="652676"/>
    <lineage>
        <taxon>unclassified sequences</taxon>
        <taxon>metagenomes</taxon>
        <taxon>ecological metagenomes</taxon>
    </lineage>
</organism>
<dbReference type="GO" id="GO:0020037">
    <property type="term" value="F:heme binding"/>
    <property type="evidence" value="ECO:0007669"/>
    <property type="project" value="InterPro"/>
</dbReference>
<dbReference type="InterPro" id="IPR044060">
    <property type="entry name" value="Bacterial_rp_domain"/>
</dbReference>
<accession>A0A3B1BEL6</accession>
<evidence type="ECO:0000256" key="1">
    <source>
        <dbReference type="ARBA" id="ARBA00022448"/>
    </source>
</evidence>
<dbReference type="SUPFAM" id="SSF46626">
    <property type="entry name" value="Cytochrome c"/>
    <property type="match status" value="1"/>
</dbReference>
<evidence type="ECO:0000313" key="7">
    <source>
        <dbReference type="EMBL" id="VAX04695.1"/>
    </source>
</evidence>
<feature type="domain" description="Cytochrome c" evidence="6">
    <location>
        <begin position="413"/>
        <end position="589"/>
    </location>
</feature>
<feature type="non-terminal residue" evidence="7">
    <location>
        <position position="639"/>
    </location>
</feature>
<dbReference type="InterPro" id="IPR009056">
    <property type="entry name" value="Cyt_c-like_dom"/>
</dbReference>
<evidence type="ECO:0000256" key="3">
    <source>
        <dbReference type="ARBA" id="ARBA00022723"/>
    </source>
</evidence>
<evidence type="ECO:0000256" key="2">
    <source>
        <dbReference type="ARBA" id="ARBA00022617"/>
    </source>
</evidence>
<evidence type="ECO:0000259" key="6">
    <source>
        <dbReference type="PROSITE" id="PS51007"/>
    </source>
</evidence>
<proteinExistence type="predicted"/>
<dbReference type="InterPro" id="IPR019020">
    <property type="entry name" value="Cyt-c552/DMSO_Rdtase_haem-bd"/>
</dbReference>
<dbReference type="Pfam" id="PF09459">
    <property type="entry name" value="EB_dh"/>
    <property type="match status" value="1"/>
</dbReference>
<dbReference type="InterPro" id="IPR036909">
    <property type="entry name" value="Cyt_c-like_dom_sf"/>
</dbReference>
<evidence type="ECO:0000256" key="4">
    <source>
        <dbReference type="ARBA" id="ARBA00022982"/>
    </source>
</evidence>
<name>A0A3B1BEL6_9ZZZZ</name>
<keyword evidence="1" id="KW-0813">Transport</keyword>
<evidence type="ECO:0000256" key="5">
    <source>
        <dbReference type="ARBA" id="ARBA00023004"/>
    </source>
</evidence>
<gene>
    <name evidence="7" type="ORF">MNBD_GAMMA19-39</name>
</gene>
<dbReference type="AlphaFoldDB" id="A0A3B1BEL6"/>
<dbReference type="EMBL" id="UOFV01000490">
    <property type="protein sequence ID" value="VAX04695.1"/>
    <property type="molecule type" value="Genomic_DNA"/>
</dbReference>
<dbReference type="SUPFAM" id="SSF49344">
    <property type="entry name" value="CBD9-like"/>
    <property type="match status" value="1"/>
</dbReference>
<dbReference type="GO" id="GO:0009055">
    <property type="term" value="F:electron transfer activity"/>
    <property type="evidence" value="ECO:0007669"/>
    <property type="project" value="InterPro"/>
</dbReference>
<keyword evidence="5" id="KW-0408">Iron</keyword>
<keyword evidence="4" id="KW-0249">Electron transport</keyword>
<dbReference type="PROSITE" id="PS51257">
    <property type="entry name" value="PROKAR_LIPOPROTEIN"/>
    <property type="match status" value="1"/>
</dbReference>
<sequence length="639" mass="67187">MKIRTAPRMAHGLNVLLPAVILLVSACGGSSGPDDTTPPPTPTPASIPADSYFSLAVTENSHNHTGARILLLDFMETAPATGAGADNVVISPRISNNSITADGDSADWKNANLTTIKGLVQNNYPLSQFIDAVPTDITIGSAWDDEYLYFLVQWEDAGHTQSTQYRKWIYGDQGNGETGWTAKVHTGISSGSPNESAANASHVLAGSEDEDRVYLMFPVTDSENAFATNGLGCAAFCHANLGADNPFQNYTGTDVAVMHTNNSSDTADVWQWQSSRTEPASIADDLLLTYSSTGDSGFVPDTGNPAYTINALSSNNPASMHTSGLTYTGDVLLQTDTTMFSGNPNNGDQIPAVITQTPDNSRADIISGASWDSVSGRWTVEFRRLRNTGNADDKQFIPGTDVQPLTVPLTTSTDTTAGSMLYGNLCGGCHGENGIGSLTGNSWQFPRIQRTSGSLILKAIQTVPAMSGINITHQTAEDIAAFLQGQNTFSATYRLDTIISGVTVPPTGTVTSSQPGINCPDTCDYNFLPGSSITLNANYVDGYTFSGWSGTSCNEGSQTGSACSFALNSGQNVTASYTPTVVNYTLTVSTEANGSVSSSPGGITCAPDCTTQFSENAAVTLTAIPDTGYRLDAWSGDCT</sequence>
<keyword evidence="2" id="KW-0349">Heme</keyword>
<protein>
    <recommendedName>
        <fullName evidence="6">Cytochrome c domain-containing protein</fullName>
    </recommendedName>
</protein>
<reference evidence="7" key="1">
    <citation type="submission" date="2018-06" db="EMBL/GenBank/DDBJ databases">
        <authorList>
            <person name="Zhirakovskaya E."/>
        </authorList>
    </citation>
    <scope>NUCLEOTIDE SEQUENCE</scope>
</reference>
<dbReference type="Pfam" id="PF13442">
    <property type="entry name" value="Cytochrome_CBB3"/>
    <property type="match status" value="1"/>
</dbReference>
<dbReference type="Gene3D" id="2.60.40.1190">
    <property type="match status" value="1"/>
</dbReference>
<dbReference type="GO" id="GO:0046872">
    <property type="term" value="F:metal ion binding"/>
    <property type="evidence" value="ECO:0007669"/>
    <property type="project" value="UniProtKB-KW"/>
</dbReference>
<dbReference type="PROSITE" id="PS51007">
    <property type="entry name" value="CYTC"/>
    <property type="match status" value="1"/>
</dbReference>